<comment type="caution">
    <text evidence="2">The sequence shown here is derived from an EMBL/GenBank/DDBJ whole genome shotgun (WGS) entry which is preliminary data.</text>
</comment>
<keyword evidence="3" id="KW-1185">Reference proteome</keyword>
<evidence type="ECO:0000313" key="2">
    <source>
        <dbReference type="EMBL" id="ROL42747.1"/>
    </source>
</evidence>
<dbReference type="Proteomes" id="UP000281406">
    <property type="component" value="Unassembled WGS sequence"/>
</dbReference>
<proteinExistence type="predicted"/>
<reference evidence="2 3" key="1">
    <citation type="submission" date="2018-10" db="EMBL/GenBank/DDBJ databases">
        <title>Genome assembly for a Yunnan-Guizhou Plateau 3E fish, Anabarilius grahami (Regan), and its evolutionary and genetic applications.</title>
        <authorList>
            <person name="Jiang W."/>
        </authorList>
    </citation>
    <scope>NUCLEOTIDE SEQUENCE [LARGE SCALE GENOMIC DNA]</scope>
    <source>
        <strain evidence="2">AG-KIZ</strain>
        <tissue evidence="2">Muscle</tissue>
    </source>
</reference>
<sequence length="112" mass="12267">MAVRDSWDAKAGQESQAAMAVRESHPHVPSPTGIVDGRQTRSRPDTETLTGDEENAGDRFASPALVTLVMAEKPKHSSCETTCKRNSSYDLLHGKPCPFHTIGMEDYLPGLW</sequence>
<dbReference type="AlphaFoldDB" id="A0A3N0Y996"/>
<evidence type="ECO:0000313" key="3">
    <source>
        <dbReference type="Proteomes" id="UP000281406"/>
    </source>
</evidence>
<evidence type="ECO:0000256" key="1">
    <source>
        <dbReference type="SAM" id="MobiDB-lite"/>
    </source>
</evidence>
<organism evidence="2 3">
    <name type="scientific">Anabarilius grahami</name>
    <name type="common">Kanglang fish</name>
    <name type="synonym">Barilius grahami</name>
    <dbReference type="NCBI Taxonomy" id="495550"/>
    <lineage>
        <taxon>Eukaryota</taxon>
        <taxon>Metazoa</taxon>
        <taxon>Chordata</taxon>
        <taxon>Craniata</taxon>
        <taxon>Vertebrata</taxon>
        <taxon>Euteleostomi</taxon>
        <taxon>Actinopterygii</taxon>
        <taxon>Neopterygii</taxon>
        <taxon>Teleostei</taxon>
        <taxon>Ostariophysi</taxon>
        <taxon>Cypriniformes</taxon>
        <taxon>Xenocyprididae</taxon>
        <taxon>Xenocypridinae</taxon>
        <taxon>Xenocypridinae incertae sedis</taxon>
        <taxon>Anabarilius</taxon>
    </lineage>
</organism>
<name>A0A3N0Y996_ANAGA</name>
<feature type="region of interest" description="Disordered" evidence="1">
    <location>
        <begin position="1"/>
        <end position="60"/>
    </location>
</feature>
<accession>A0A3N0Y996</accession>
<gene>
    <name evidence="2" type="ORF">DPX16_8664</name>
</gene>
<protein>
    <submittedName>
        <fullName evidence="2">Uncharacterized protein</fullName>
    </submittedName>
</protein>
<dbReference type="EMBL" id="RJVU01049346">
    <property type="protein sequence ID" value="ROL42747.1"/>
    <property type="molecule type" value="Genomic_DNA"/>
</dbReference>